<evidence type="ECO:0000259" key="1">
    <source>
        <dbReference type="Pfam" id="PF01261"/>
    </source>
</evidence>
<dbReference type="Gene3D" id="3.20.20.150">
    <property type="entry name" value="Divalent-metal-dependent TIM barrel enzymes"/>
    <property type="match status" value="1"/>
</dbReference>
<evidence type="ECO:0000313" key="2">
    <source>
        <dbReference type="EMBL" id="SKA92127.1"/>
    </source>
</evidence>
<gene>
    <name evidence="2" type="ORF">SAMN02745704_02386</name>
</gene>
<dbReference type="Pfam" id="PF01261">
    <property type="entry name" value="AP_endonuc_2"/>
    <property type="match status" value="1"/>
</dbReference>
<keyword evidence="2" id="KW-0378">Hydrolase</keyword>
<dbReference type="GO" id="GO:0004519">
    <property type="term" value="F:endonuclease activity"/>
    <property type="evidence" value="ECO:0007669"/>
    <property type="project" value="UniProtKB-KW"/>
</dbReference>
<sequence>MHLRPGLKLYSTNTDLLPDVRHAADVGLFSYVELYAVPGSYENCAAHFQNFPLPVTIHGPHFGHGVNISHPDFFSKNVELIRDARLFADLFDSPWIILHGGFGGTVAEVVRQGALFEEPRLVIENVPKVGLDDQSCVGYTPEQVAIIAESQGFSGFVLDVGHAIYAANALKTDWKLFLQRFFQMNPVGFHLSDGDLSSVQDRHEGFGNGDFPLGEILQALPDNAWVTIETPKDLSFGLRDFQRDMEKLRSIADGSSL</sequence>
<dbReference type="SUPFAM" id="SSF51658">
    <property type="entry name" value="Xylose isomerase-like"/>
    <property type="match status" value="1"/>
</dbReference>
<dbReference type="RefSeq" id="WP_078717931.1">
    <property type="nucleotide sequence ID" value="NZ_FUYC01000015.1"/>
</dbReference>
<dbReference type="InterPro" id="IPR036237">
    <property type="entry name" value="Xyl_isomerase-like_sf"/>
</dbReference>
<keyword evidence="3" id="KW-1185">Reference proteome</keyword>
<dbReference type="EMBL" id="FUYC01000015">
    <property type="protein sequence ID" value="SKA92127.1"/>
    <property type="molecule type" value="Genomic_DNA"/>
</dbReference>
<dbReference type="Proteomes" id="UP000190027">
    <property type="component" value="Unassembled WGS sequence"/>
</dbReference>
<dbReference type="AlphaFoldDB" id="A0A1T4XRE7"/>
<dbReference type="STRING" id="1121449.SAMN02745704_02386"/>
<feature type="domain" description="Xylose isomerase-like TIM barrel" evidence="1">
    <location>
        <begin position="21"/>
        <end position="250"/>
    </location>
</feature>
<dbReference type="OrthoDB" id="5357555at2"/>
<reference evidence="2 3" key="1">
    <citation type="submission" date="2017-02" db="EMBL/GenBank/DDBJ databases">
        <authorList>
            <person name="Peterson S.W."/>
        </authorList>
    </citation>
    <scope>NUCLEOTIDE SEQUENCE [LARGE SCALE GENOMIC DNA]</scope>
    <source>
        <strain evidence="2 3">DSM 16080</strain>
    </source>
</reference>
<keyword evidence="2" id="KW-0540">Nuclease</keyword>
<protein>
    <submittedName>
        <fullName evidence="2">Endonuclease IV</fullName>
    </submittedName>
</protein>
<keyword evidence="2" id="KW-0255">Endonuclease</keyword>
<proteinExistence type="predicted"/>
<organism evidence="2 3">
    <name type="scientific">Paucidesulfovibrio gracilis DSM 16080</name>
    <dbReference type="NCBI Taxonomy" id="1121449"/>
    <lineage>
        <taxon>Bacteria</taxon>
        <taxon>Pseudomonadati</taxon>
        <taxon>Thermodesulfobacteriota</taxon>
        <taxon>Desulfovibrionia</taxon>
        <taxon>Desulfovibrionales</taxon>
        <taxon>Desulfovibrionaceae</taxon>
        <taxon>Paucidesulfovibrio</taxon>
    </lineage>
</organism>
<accession>A0A1T4XRE7</accession>
<dbReference type="InterPro" id="IPR013022">
    <property type="entry name" value="Xyl_isomerase-like_TIM-brl"/>
</dbReference>
<evidence type="ECO:0000313" key="3">
    <source>
        <dbReference type="Proteomes" id="UP000190027"/>
    </source>
</evidence>
<name>A0A1T4XRE7_9BACT</name>